<dbReference type="Proteomes" id="UP000051804">
    <property type="component" value="Unassembled WGS sequence"/>
</dbReference>
<proteinExistence type="predicted"/>
<sequence length="516" mass="56024">MPTDQFNQPARDPVVALGQLFRQTGEPFNLLFTGLTPDLRYQLAAAELYEYDWWNVFDEIQGIRHHVGLPAQLADLDVPAGVTPLYRNQDVYYYRAGELVMQARIALAGYLWQVERQLGDGRYQLDQYDDRGFVTTRAYFHHGEREKLEYYDDYGRLVLTETAAGVAVSEAHHGRFGAAHYANIGAVVSEFLARRNLTLGASDHVITGLTGATLYLRATQPLLHQMIFLVDPAVPLTPTDYGRLTAGDQLVFPTLAAQTTFDAAYADAHHGAAWPTAAQTVIAPRAAAPVTVAEPDVVPPSIYWRAGNLPVADCLLVAKALVKVLQAQPDLELTLSLTPDRVAALQQALMQAIAETFKVDLGSGEFAAVNAYLEAAHGGLGTADAQIAALRDQPSWPRLVGASQVVSRLTFVTDMADRRAALQSAQLLLDTGSQPKQSLQLAAVSLGIPQLTLAPSALVRATQNGAVVRVDTVGTAITNWRQPAALAKAQVASQTLAAEYAAERLLKQWKELTQHG</sequence>
<dbReference type="Pfam" id="PF16993">
    <property type="entry name" value="Asp1"/>
    <property type="match status" value="1"/>
</dbReference>
<dbReference type="STRING" id="1291734.FD02_GL000260"/>
<name>A0A0R1JPJ8_9LACO</name>
<dbReference type="EMBL" id="AZDJ01000030">
    <property type="protein sequence ID" value="KRK71075.1"/>
    <property type="molecule type" value="Genomic_DNA"/>
</dbReference>
<evidence type="ECO:0000313" key="1">
    <source>
        <dbReference type="EMBL" id="KRK71075.1"/>
    </source>
</evidence>
<evidence type="ECO:0000313" key="2">
    <source>
        <dbReference type="Proteomes" id="UP000051804"/>
    </source>
</evidence>
<organism evidence="1 2">
    <name type="scientific">Lacticaseibacillus nasuensis JCM 17158</name>
    <dbReference type="NCBI Taxonomy" id="1291734"/>
    <lineage>
        <taxon>Bacteria</taxon>
        <taxon>Bacillati</taxon>
        <taxon>Bacillota</taxon>
        <taxon>Bacilli</taxon>
        <taxon>Lactobacillales</taxon>
        <taxon>Lactobacillaceae</taxon>
        <taxon>Lacticaseibacillus</taxon>
    </lineage>
</organism>
<accession>A0A0R1JPJ8</accession>
<gene>
    <name evidence="1" type="ORF">FD02_GL000260</name>
</gene>
<dbReference type="AlphaFoldDB" id="A0A0R1JPJ8"/>
<comment type="caution">
    <text evidence="1">The sequence shown here is derived from an EMBL/GenBank/DDBJ whole genome shotgun (WGS) entry which is preliminary data.</text>
</comment>
<protein>
    <recommendedName>
        <fullName evidence="3">Accessory secretory protein Asp1</fullName>
    </recommendedName>
</protein>
<dbReference type="PATRIC" id="fig|1291734.4.peg.268"/>
<reference evidence="1 2" key="1">
    <citation type="journal article" date="2015" name="Genome Announc.">
        <title>Expanding the biotechnology potential of lactobacilli through comparative genomics of 213 strains and associated genera.</title>
        <authorList>
            <person name="Sun Z."/>
            <person name="Harris H.M."/>
            <person name="McCann A."/>
            <person name="Guo C."/>
            <person name="Argimon S."/>
            <person name="Zhang W."/>
            <person name="Yang X."/>
            <person name="Jeffery I.B."/>
            <person name="Cooney J.C."/>
            <person name="Kagawa T.F."/>
            <person name="Liu W."/>
            <person name="Song Y."/>
            <person name="Salvetti E."/>
            <person name="Wrobel A."/>
            <person name="Rasinkangas P."/>
            <person name="Parkhill J."/>
            <person name="Rea M.C."/>
            <person name="O'Sullivan O."/>
            <person name="Ritari J."/>
            <person name="Douillard F.P."/>
            <person name="Paul Ross R."/>
            <person name="Yang R."/>
            <person name="Briner A.E."/>
            <person name="Felis G.E."/>
            <person name="de Vos W.M."/>
            <person name="Barrangou R."/>
            <person name="Klaenhammer T.R."/>
            <person name="Caufield P.W."/>
            <person name="Cui Y."/>
            <person name="Zhang H."/>
            <person name="O'Toole P.W."/>
        </authorList>
    </citation>
    <scope>NUCLEOTIDE SEQUENCE [LARGE SCALE GENOMIC DNA]</scope>
    <source>
        <strain evidence="1 2">JCM 17158</strain>
    </source>
</reference>
<dbReference type="RefSeq" id="WP_056951786.1">
    <property type="nucleotide sequence ID" value="NZ_AZDJ01000030.1"/>
</dbReference>
<dbReference type="GO" id="GO:0015031">
    <property type="term" value="P:protein transport"/>
    <property type="evidence" value="ECO:0007669"/>
    <property type="project" value="InterPro"/>
</dbReference>
<keyword evidence="2" id="KW-1185">Reference proteome</keyword>
<evidence type="ECO:0008006" key="3">
    <source>
        <dbReference type="Google" id="ProtNLM"/>
    </source>
</evidence>
<dbReference type="InterPro" id="IPR022372">
    <property type="entry name" value="Accessory_SS_Asp1"/>
</dbReference>